<reference evidence="2 3" key="1">
    <citation type="submission" date="2018-06" db="EMBL/GenBank/DDBJ databases">
        <title>Sphaerisporangium craniellae sp. nov., isolated from a marine sponge in the South China Sea.</title>
        <authorList>
            <person name="Li L."/>
        </authorList>
    </citation>
    <scope>NUCLEOTIDE SEQUENCE [LARGE SCALE GENOMIC DNA]</scope>
    <source>
        <strain evidence="2 3">LHW63015</strain>
    </source>
</reference>
<proteinExistence type="predicted"/>
<dbReference type="AlphaFoldDB" id="A0A366M6P7"/>
<accession>A0A366M6P7</accession>
<feature type="transmembrane region" description="Helical" evidence="1">
    <location>
        <begin position="12"/>
        <end position="32"/>
    </location>
</feature>
<keyword evidence="1" id="KW-0812">Transmembrane</keyword>
<dbReference type="GO" id="GO:0008168">
    <property type="term" value="F:methyltransferase activity"/>
    <property type="evidence" value="ECO:0007669"/>
    <property type="project" value="UniProtKB-KW"/>
</dbReference>
<gene>
    <name evidence="2" type="ORF">DP939_01405</name>
</gene>
<keyword evidence="2" id="KW-0808">Transferase</keyword>
<keyword evidence="1" id="KW-0472">Membrane</keyword>
<keyword evidence="3" id="KW-1185">Reference proteome</keyword>
<dbReference type="RefSeq" id="WP_113977898.1">
    <property type="nucleotide sequence ID" value="NZ_QMEY01000001.1"/>
</dbReference>
<dbReference type="Proteomes" id="UP000253303">
    <property type="component" value="Unassembled WGS sequence"/>
</dbReference>
<sequence length="377" mass="40989">MERLRLPAPTTRRLLIISALTGGVVIVGLVLLSASGTVEWTDAVQLALTTAGLAGLAVAVLLVRRADGKALRIDQRVKRNEAALAQLRDSVRALAVQLKETSAGQQAGVNTVVAALGEDRAELAGQTELLKRQAKALDAQRSTVDAGLAEVKRSIEGVDRAVRDQVVRALRARTEYNQVEAMIDLRAMLQPRAPMPRLRGWAASPDVIRLLVERIAADRPKLVIECGSGSSSIWLGYAIERFGGGRIVALEHEERFARASQDLVAAHGLDSIVEVRHAPLTDWQGQPWYDTTALDDLSDAGLVFVDGPPEQTGPQARYPAVPLLLPHCAPDAWIVLDDTVRADEQQIAERWLREYPELTATSYAAEKGAMLFRRSTS</sequence>
<evidence type="ECO:0000313" key="3">
    <source>
        <dbReference type="Proteomes" id="UP000253303"/>
    </source>
</evidence>
<dbReference type="Gene3D" id="3.40.50.150">
    <property type="entry name" value="Vaccinia Virus protein VP39"/>
    <property type="match status" value="1"/>
</dbReference>
<dbReference type="InterPro" id="IPR029063">
    <property type="entry name" value="SAM-dependent_MTases_sf"/>
</dbReference>
<dbReference type="GO" id="GO:0032259">
    <property type="term" value="P:methylation"/>
    <property type="evidence" value="ECO:0007669"/>
    <property type="project" value="UniProtKB-KW"/>
</dbReference>
<organism evidence="2 3">
    <name type="scientific">Spongiactinospora rosea</name>
    <dbReference type="NCBI Taxonomy" id="2248750"/>
    <lineage>
        <taxon>Bacteria</taxon>
        <taxon>Bacillati</taxon>
        <taxon>Actinomycetota</taxon>
        <taxon>Actinomycetes</taxon>
        <taxon>Streptosporangiales</taxon>
        <taxon>Streptosporangiaceae</taxon>
        <taxon>Spongiactinospora</taxon>
    </lineage>
</organism>
<keyword evidence="2" id="KW-0489">Methyltransferase</keyword>
<evidence type="ECO:0000313" key="2">
    <source>
        <dbReference type="EMBL" id="RBQ21400.1"/>
    </source>
</evidence>
<feature type="transmembrane region" description="Helical" evidence="1">
    <location>
        <begin position="44"/>
        <end position="63"/>
    </location>
</feature>
<protein>
    <submittedName>
        <fullName evidence="2">Class I SAM-dependent methyltransferase</fullName>
    </submittedName>
</protein>
<dbReference type="EMBL" id="QMEY01000001">
    <property type="protein sequence ID" value="RBQ21400.1"/>
    <property type="molecule type" value="Genomic_DNA"/>
</dbReference>
<name>A0A366M6P7_9ACTN</name>
<keyword evidence="1" id="KW-1133">Transmembrane helix</keyword>
<comment type="caution">
    <text evidence="2">The sequence shown here is derived from an EMBL/GenBank/DDBJ whole genome shotgun (WGS) entry which is preliminary data.</text>
</comment>
<dbReference type="Pfam" id="PF13578">
    <property type="entry name" value="Methyltransf_24"/>
    <property type="match status" value="1"/>
</dbReference>
<evidence type="ECO:0000256" key="1">
    <source>
        <dbReference type="SAM" id="Phobius"/>
    </source>
</evidence>
<dbReference type="SUPFAM" id="SSF53335">
    <property type="entry name" value="S-adenosyl-L-methionine-dependent methyltransferases"/>
    <property type="match status" value="1"/>
</dbReference>
<dbReference type="OrthoDB" id="823440at2"/>